<keyword evidence="3" id="KW-1185">Reference proteome</keyword>
<gene>
    <name evidence="2" type="ORF">AFUS01_LOCUS18737</name>
</gene>
<dbReference type="Proteomes" id="UP000708208">
    <property type="component" value="Unassembled WGS sequence"/>
</dbReference>
<evidence type="ECO:0000313" key="3">
    <source>
        <dbReference type="Proteomes" id="UP000708208"/>
    </source>
</evidence>
<feature type="coiled-coil region" evidence="1">
    <location>
        <begin position="7"/>
        <end position="38"/>
    </location>
</feature>
<dbReference type="EMBL" id="CAJVCH010188504">
    <property type="protein sequence ID" value="CAG7730064.1"/>
    <property type="molecule type" value="Genomic_DNA"/>
</dbReference>
<keyword evidence="1" id="KW-0175">Coiled coil</keyword>
<sequence>SSASVRRKELEVKIAAAKREAELKQRQDEIKLADEEAEESLLRLQL</sequence>
<comment type="caution">
    <text evidence="2">The sequence shown here is derived from an EMBL/GenBank/DDBJ whole genome shotgun (WGS) entry which is preliminary data.</text>
</comment>
<organism evidence="2 3">
    <name type="scientific">Allacma fusca</name>
    <dbReference type="NCBI Taxonomy" id="39272"/>
    <lineage>
        <taxon>Eukaryota</taxon>
        <taxon>Metazoa</taxon>
        <taxon>Ecdysozoa</taxon>
        <taxon>Arthropoda</taxon>
        <taxon>Hexapoda</taxon>
        <taxon>Collembola</taxon>
        <taxon>Symphypleona</taxon>
        <taxon>Sminthuridae</taxon>
        <taxon>Allacma</taxon>
    </lineage>
</organism>
<name>A0A8J2K2K5_9HEXA</name>
<feature type="non-terminal residue" evidence="2">
    <location>
        <position position="1"/>
    </location>
</feature>
<dbReference type="AlphaFoldDB" id="A0A8J2K2K5"/>
<proteinExistence type="predicted"/>
<reference evidence="2" key="1">
    <citation type="submission" date="2021-06" db="EMBL/GenBank/DDBJ databases">
        <authorList>
            <person name="Hodson N. C."/>
            <person name="Mongue J. A."/>
            <person name="Jaron S. K."/>
        </authorList>
    </citation>
    <scope>NUCLEOTIDE SEQUENCE</scope>
</reference>
<protein>
    <submittedName>
        <fullName evidence="2">Uncharacterized protein</fullName>
    </submittedName>
</protein>
<evidence type="ECO:0000256" key="1">
    <source>
        <dbReference type="SAM" id="Coils"/>
    </source>
</evidence>
<accession>A0A8J2K2K5</accession>
<evidence type="ECO:0000313" key="2">
    <source>
        <dbReference type="EMBL" id="CAG7730064.1"/>
    </source>
</evidence>